<keyword evidence="3" id="KW-0285">Flavoprotein</keyword>
<evidence type="ECO:0000256" key="2">
    <source>
        <dbReference type="ARBA" id="ARBA00007801"/>
    </source>
</evidence>
<dbReference type="Gene3D" id="3.50.50.60">
    <property type="entry name" value="FAD/NAD(P)-binding domain"/>
    <property type="match status" value="2"/>
</dbReference>
<dbReference type="PRINTS" id="PR00420">
    <property type="entry name" value="RNGMNOXGNASE"/>
</dbReference>
<keyword evidence="4" id="KW-0274">FAD</keyword>
<comment type="caution">
    <text evidence="6">The sequence shown here is derived from an EMBL/GenBank/DDBJ whole genome shotgun (WGS) entry which is preliminary data.</text>
</comment>
<dbReference type="PANTHER" id="PTHR43004:SF19">
    <property type="entry name" value="BINDING MONOOXYGENASE, PUTATIVE (JCVI)-RELATED"/>
    <property type="match status" value="1"/>
</dbReference>
<dbReference type="Pfam" id="PF21274">
    <property type="entry name" value="Rng_hyd_C"/>
    <property type="match status" value="1"/>
</dbReference>
<sequence length="558" mass="61561">MSDSDGREPGYDADVLIVGAGPVGLMAAHELARHGVSVRVVEKTDERSPLSKALVIHARTLEILDFAGLVDEFLRRGYPAPGIAIGLRRSGKPLPVNLQGLDTRYPFMLVLPQRQTEQILLEALQDRGVRVEQGAELVAVEQSDDDVRATVSVDGREETIRARYLLGCDDSHSAVRHLAGLRFDGEQLESLVLIGDVKADTEFVRSRITNYTSPRGFVSVLPFLGEYVRVFAIDFTRQDFRRDDTLSLEELQDTVDAIAPLPIRLSDPRWLTRYVAHSRQVNTTRMGRVFLAGDSAHAHSPAAGQGMNTGLQDAANLSWKLAMVLRGQAPQTLLDTYDEERRPIHESVRHGTDLMFRAFALRNPLLKLARNAAARCLIPRSPVQRRLASSISGIMFGYRHTRLARAGRSGNGSLGVGDRMPDADLWMAGRSSLRLHELLRSSGYTLLMIAAADHLADDREQIVAFLRKTQKMYGAAVRPYLVLDEGVLDPEEIGVPVLIDVKGQLADRLRRGHGTVVLVRPDGHLAAVEPRGHAPGRMTDVLAPWLISRSVVSPVGQR</sequence>
<evidence type="ECO:0000256" key="4">
    <source>
        <dbReference type="ARBA" id="ARBA00022827"/>
    </source>
</evidence>
<dbReference type="InterPro" id="IPR036188">
    <property type="entry name" value="FAD/NAD-bd_sf"/>
</dbReference>
<accession>A0ABX1BN77</accession>
<dbReference type="InterPro" id="IPR036249">
    <property type="entry name" value="Thioredoxin-like_sf"/>
</dbReference>
<dbReference type="SUPFAM" id="SSF52833">
    <property type="entry name" value="Thioredoxin-like"/>
    <property type="match status" value="1"/>
</dbReference>
<evidence type="ECO:0000313" key="7">
    <source>
        <dbReference type="Proteomes" id="UP000696294"/>
    </source>
</evidence>
<dbReference type="Proteomes" id="UP000696294">
    <property type="component" value="Unassembled WGS sequence"/>
</dbReference>
<evidence type="ECO:0000259" key="5">
    <source>
        <dbReference type="Pfam" id="PF01494"/>
    </source>
</evidence>
<gene>
    <name evidence="6" type="ORF">HCN51_46035</name>
</gene>
<evidence type="ECO:0000256" key="3">
    <source>
        <dbReference type="ARBA" id="ARBA00022630"/>
    </source>
</evidence>
<reference evidence="6 7" key="1">
    <citation type="submission" date="2020-03" db="EMBL/GenBank/DDBJ databases">
        <title>WGS of actinomycetes isolated from Thailand.</title>
        <authorList>
            <person name="Thawai C."/>
        </authorList>
    </citation>
    <scope>NUCLEOTIDE SEQUENCE [LARGE SCALE GENOMIC DNA]</scope>
    <source>
        <strain evidence="6 7">FMUSA5-5</strain>
    </source>
</reference>
<dbReference type="InterPro" id="IPR050641">
    <property type="entry name" value="RIFMO-like"/>
</dbReference>
<keyword evidence="7" id="KW-1185">Reference proteome</keyword>
<dbReference type="SUPFAM" id="SSF51905">
    <property type="entry name" value="FAD/NAD(P)-binding domain"/>
    <property type="match status" value="1"/>
</dbReference>
<organism evidence="6 7">
    <name type="scientific">Nonomuraea composti</name>
    <dbReference type="NCBI Taxonomy" id="2720023"/>
    <lineage>
        <taxon>Bacteria</taxon>
        <taxon>Bacillati</taxon>
        <taxon>Actinomycetota</taxon>
        <taxon>Actinomycetes</taxon>
        <taxon>Streptosporangiales</taxon>
        <taxon>Streptosporangiaceae</taxon>
        <taxon>Nonomuraea</taxon>
    </lineage>
</organism>
<feature type="domain" description="FAD-binding" evidence="5">
    <location>
        <begin position="12"/>
        <end position="348"/>
    </location>
</feature>
<dbReference type="InterPro" id="IPR002938">
    <property type="entry name" value="FAD-bd"/>
</dbReference>
<dbReference type="RefSeq" id="WP_168018243.1">
    <property type="nucleotide sequence ID" value="NZ_JAATEP010000053.1"/>
</dbReference>
<dbReference type="Gene3D" id="3.40.30.120">
    <property type="match status" value="1"/>
</dbReference>
<comment type="cofactor">
    <cofactor evidence="1">
        <name>FAD</name>
        <dbReference type="ChEBI" id="CHEBI:57692"/>
    </cofactor>
</comment>
<evidence type="ECO:0000256" key="1">
    <source>
        <dbReference type="ARBA" id="ARBA00001974"/>
    </source>
</evidence>
<dbReference type="EMBL" id="JAATEP010000053">
    <property type="protein sequence ID" value="NJP96711.1"/>
    <property type="molecule type" value="Genomic_DNA"/>
</dbReference>
<dbReference type="Pfam" id="PF01494">
    <property type="entry name" value="FAD_binding_3"/>
    <property type="match status" value="1"/>
</dbReference>
<comment type="similarity">
    <text evidence="2">Belongs to the PheA/TfdB FAD monooxygenase family.</text>
</comment>
<evidence type="ECO:0000313" key="6">
    <source>
        <dbReference type="EMBL" id="NJP96711.1"/>
    </source>
</evidence>
<dbReference type="Gene3D" id="3.30.70.2450">
    <property type="match status" value="1"/>
</dbReference>
<name>A0ABX1BN77_9ACTN</name>
<protein>
    <submittedName>
        <fullName evidence="6">NAD-binding protein</fullName>
    </submittedName>
</protein>
<dbReference type="PANTHER" id="PTHR43004">
    <property type="entry name" value="TRK SYSTEM POTASSIUM UPTAKE PROTEIN"/>
    <property type="match status" value="1"/>
</dbReference>
<proteinExistence type="inferred from homology"/>